<feature type="DNA-binding region" description="H-T-H motif" evidence="4">
    <location>
        <begin position="41"/>
        <end position="60"/>
    </location>
</feature>
<keyword evidence="3" id="KW-0804">Transcription</keyword>
<dbReference type="InterPro" id="IPR001647">
    <property type="entry name" value="HTH_TetR"/>
</dbReference>
<keyword evidence="1" id="KW-0805">Transcription regulation</keyword>
<dbReference type="PANTHER" id="PTHR30055:SF234">
    <property type="entry name" value="HTH-TYPE TRANSCRIPTIONAL REGULATOR BETI"/>
    <property type="match status" value="1"/>
</dbReference>
<name>A0A6H9WVM3_9MICO</name>
<reference evidence="6 7" key="1">
    <citation type="submission" date="2019-09" db="EMBL/GenBank/DDBJ databases">
        <title>Phylogeny of genus Pseudoclavibacter and closely related genus.</title>
        <authorList>
            <person name="Li Y."/>
        </authorList>
    </citation>
    <scope>NUCLEOTIDE SEQUENCE [LARGE SCALE GENOMIC DNA]</scope>
    <source>
        <strain evidence="6 7">EGI 60007</strain>
    </source>
</reference>
<evidence type="ECO:0000256" key="1">
    <source>
        <dbReference type="ARBA" id="ARBA00023015"/>
    </source>
</evidence>
<organism evidence="6 7">
    <name type="scientific">Pseudoclavibacter endophyticus</name>
    <dbReference type="NCBI Taxonomy" id="1778590"/>
    <lineage>
        <taxon>Bacteria</taxon>
        <taxon>Bacillati</taxon>
        <taxon>Actinomycetota</taxon>
        <taxon>Actinomycetes</taxon>
        <taxon>Micrococcales</taxon>
        <taxon>Microbacteriaceae</taxon>
        <taxon>Pseudoclavibacter</taxon>
    </lineage>
</organism>
<protein>
    <submittedName>
        <fullName evidence="6">TetR/AcrR family transcriptional regulator</fullName>
    </submittedName>
</protein>
<dbReference type="PANTHER" id="PTHR30055">
    <property type="entry name" value="HTH-TYPE TRANSCRIPTIONAL REGULATOR RUTR"/>
    <property type="match status" value="1"/>
</dbReference>
<dbReference type="OrthoDB" id="3190535at2"/>
<evidence type="ECO:0000313" key="7">
    <source>
        <dbReference type="Proteomes" id="UP000431744"/>
    </source>
</evidence>
<dbReference type="PROSITE" id="PS50977">
    <property type="entry name" value="HTH_TETR_2"/>
    <property type="match status" value="1"/>
</dbReference>
<dbReference type="Gene3D" id="1.10.357.10">
    <property type="entry name" value="Tetracycline Repressor, domain 2"/>
    <property type="match status" value="1"/>
</dbReference>
<dbReference type="RefSeq" id="WP_158028804.1">
    <property type="nucleotide sequence ID" value="NZ_BMHG01000001.1"/>
</dbReference>
<dbReference type="InterPro" id="IPR036271">
    <property type="entry name" value="Tet_transcr_reg_TetR-rel_C_sf"/>
</dbReference>
<evidence type="ECO:0000313" key="6">
    <source>
        <dbReference type="EMBL" id="KAB1650220.1"/>
    </source>
</evidence>
<comment type="caution">
    <text evidence="6">The sequence shown here is derived from an EMBL/GenBank/DDBJ whole genome shotgun (WGS) entry which is preliminary data.</text>
</comment>
<dbReference type="GO" id="GO:0000976">
    <property type="term" value="F:transcription cis-regulatory region binding"/>
    <property type="evidence" value="ECO:0007669"/>
    <property type="project" value="TreeGrafter"/>
</dbReference>
<feature type="domain" description="HTH tetR-type" evidence="5">
    <location>
        <begin position="18"/>
        <end position="78"/>
    </location>
</feature>
<dbReference type="AlphaFoldDB" id="A0A6H9WVM3"/>
<dbReference type="Gene3D" id="1.10.10.60">
    <property type="entry name" value="Homeodomain-like"/>
    <property type="match status" value="1"/>
</dbReference>
<dbReference type="Pfam" id="PF17932">
    <property type="entry name" value="TetR_C_24"/>
    <property type="match status" value="1"/>
</dbReference>
<dbReference type="GO" id="GO:0003700">
    <property type="term" value="F:DNA-binding transcription factor activity"/>
    <property type="evidence" value="ECO:0007669"/>
    <property type="project" value="TreeGrafter"/>
</dbReference>
<dbReference type="EMBL" id="WBJY01000001">
    <property type="protein sequence ID" value="KAB1650220.1"/>
    <property type="molecule type" value="Genomic_DNA"/>
</dbReference>
<dbReference type="InterPro" id="IPR050109">
    <property type="entry name" value="HTH-type_TetR-like_transc_reg"/>
</dbReference>
<dbReference type="SUPFAM" id="SSF46689">
    <property type="entry name" value="Homeodomain-like"/>
    <property type="match status" value="1"/>
</dbReference>
<dbReference type="InterPro" id="IPR009057">
    <property type="entry name" value="Homeodomain-like_sf"/>
</dbReference>
<dbReference type="PRINTS" id="PR00455">
    <property type="entry name" value="HTHTETR"/>
</dbReference>
<dbReference type="Pfam" id="PF00440">
    <property type="entry name" value="TetR_N"/>
    <property type="match status" value="1"/>
</dbReference>
<evidence type="ECO:0000256" key="2">
    <source>
        <dbReference type="ARBA" id="ARBA00023125"/>
    </source>
</evidence>
<evidence type="ECO:0000256" key="3">
    <source>
        <dbReference type="ARBA" id="ARBA00023163"/>
    </source>
</evidence>
<sequence>MSAVPTTSKPAPRRGRPGYDQDAVVAAAVELFNRHGYEATSMGMIADRLGISKSAIYHHVPGKEQLLEVALDRAISELEAVLDRPAARERPVDQRLEYVLRAMVGVLVDELSNVTLLLRVRGNTPMERRAMERRRAFDHAVADLIEEAAKSGALRSDLQPRVVTRLLFGMINWITEWYRPDGPLRREELGDSVVAIAFDGLRPRG</sequence>
<evidence type="ECO:0000259" key="5">
    <source>
        <dbReference type="PROSITE" id="PS50977"/>
    </source>
</evidence>
<dbReference type="InterPro" id="IPR041490">
    <property type="entry name" value="KstR2_TetR_C"/>
</dbReference>
<gene>
    <name evidence="6" type="ORF">F8O04_08505</name>
</gene>
<evidence type="ECO:0000256" key="4">
    <source>
        <dbReference type="PROSITE-ProRule" id="PRU00335"/>
    </source>
</evidence>
<accession>A0A6H9WVM3</accession>
<dbReference type="SUPFAM" id="SSF48498">
    <property type="entry name" value="Tetracyclin repressor-like, C-terminal domain"/>
    <property type="match status" value="1"/>
</dbReference>
<proteinExistence type="predicted"/>
<keyword evidence="7" id="KW-1185">Reference proteome</keyword>
<keyword evidence="2 4" id="KW-0238">DNA-binding</keyword>
<dbReference type="Proteomes" id="UP000431744">
    <property type="component" value="Unassembled WGS sequence"/>
</dbReference>